<accession>A0AAV7L5W4</accession>
<evidence type="ECO:0000313" key="2">
    <source>
        <dbReference type="Proteomes" id="UP001066276"/>
    </source>
</evidence>
<dbReference type="Proteomes" id="UP001066276">
    <property type="component" value="Chromosome 11"/>
</dbReference>
<proteinExistence type="predicted"/>
<name>A0AAV7L5W4_PLEWA</name>
<dbReference type="EMBL" id="JANPWB010000015">
    <property type="protein sequence ID" value="KAJ1086925.1"/>
    <property type="molecule type" value="Genomic_DNA"/>
</dbReference>
<sequence length="134" mass="14885">MRPPCGPYVRRGVLQAWFRVRVRFLVLKAPIPQGVGVQSEVKPRERRQARALRGEGQLPRVCNFTRLLTGDVTVTPVNGEKETQFAAAKLFQFVMVKKCHNGDPVSFSAVVNVPNLIGTMVPPSAMVKNCLNLE</sequence>
<reference evidence="1" key="1">
    <citation type="journal article" date="2022" name="bioRxiv">
        <title>Sequencing and chromosome-scale assembly of the giantPleurodeles waltlgenome.</title>
        <authorList>
            <person name="Brown T."/>
            <person name="Elewa A."/>
            <person name="Iarovenko S."/>
            <person name="Subramanian E."/>
            <person name="Araus A.J."/>
            <person name="Petzold A."/>
            <person name="Susuki M."/>
            <person name="Suzuki K.-i.T."/>
            <person name="Hayashi T."/>
            <person name="Toyoda A."/>
            <person name="Oliveira C."/>
            <person name="Osipova E."/>
            <person name="Leigh N.D."/>
            <person name="Simon A."/>
            <person name="Yun M.H."/>
        </authorList>
    </citation>
    <scope>NUCLEOTIDE SEQUENCE</scope>
    <source>
        <strain evidence="1">20211129_DDA</strain>
        <tissue evidence="1">Liver</tissue>
    </source>
</reference>
<keyword evidence="2" id="KW-1185">Reference proteome</keyword>
<gene>
    <name evidence="1" type="ORF">NDU88_000120</name>
</gene>
<comment type="caution">
    <text evidence="1">The sequence shown here is derived from an EMBL/GenBank/DDBJ whole genome shotgun (WGS) entry which is preliminary data.</text>
</comment>
<protein>
    <submittedName>
        <fullName evidence="1">Uncharacterized protein</fullName>
    </submittedName>
</protein>
<evidence type="ECO:0000313" key="1">
    <source>
        <dbReference type="EMBL" id="KAJ1086925.1"/>
    </source>
</evidence>
<dbReference type="AlphaFoldDB" id="A0AAV7L5W4"/>
<organism evidence="1 2">
    <name type="scientific">Pleurodeles waltl</name>
    <name type="common">Iberian ribbed newt</name>
    <dbReference type="NCBI Taxonomy" id="8319"/>
    <lineage>
        <taxon>Eukaryota</taxon>
        <taxon>Metazoa</taxon>
        <taxon>Chordata</taxon>
        <taxon>Craniata</taxon>
        <taxon>Vertebrata</taxon>
        <taxon>Euteleostomi</taxon>
        <taxon>Amphibia</taxon>
        <taxon>Batrachia</taxon>
        <taxon>Caudata</taxon>
        <taxon>Salamandroidea</taxon>
        <taxon>Salamandridae</taxon>
        <taxon>Pleurodelinae</taxon>
        <taxon>Pleurodeles</taxon>
    </lineage>
</organism>